<dbReference type="InterPro" id="IPR003594">
    <property type="entry name" value="HATPase_dom"/>
</dbReference>
<dbReference type="CDD" id="cd19920">
    <property type="entry name" value="REC_PA4781-like"/>
    <property type="match status" value="1"/>
</dbReference>
<evidence type="ECO:0000256" key="5">
    <source>
        <dbReference type="ARBA" id="ARBA00023012"/>
    </source>
</evidence>
<comment type="caution">
    <text evidence="9">The sequence shown here is derived from an EMBL/GenBank/DDBJ whole genome shotgun (WGS) entry which is preliminary data.</text>
</comment>
<organism evidence="9 10">
    <name type="scientific">Roseofilum reptotaenium AO1-A</name>
    <dbReference type="NCBI Taxonomy" id="1925591"/>
    <lineage>
        <taxon>Bacteria</taxon>
        <taxon>Bacillati</taxon>
        <taxon>Cyanobacteriota</taxon>
        <taxon>Cyanophyceae</taxon>
        <taxon>Desertifilales</taxon>
        <taxon>Desertifilaceae</taxon>
        <taxon>Roseofilum</taxon>
    </lineage>
</organism>
<dbReference type="AlphaFoldDB" id="A0A1L9QKF3"/>
<dbReference type="Gene3D" id="3.40.50.2300">
    <property type="match status" value="1"/>
</dbReference>
<evidence type="ECO:0000313" key="10">
    <source>
        <dbReference type="Proteomes" id="UP000183940"/>
    </source>
</evidence>
<dbReference type="EC" id="2.7.13.3" evidence="2"/>
<dbReference type="SUPFAM" id="SSF47384">
    <property type="entry name" value="Homodimeric domain of signal transducing histidine kinase"/>
    <property type="match status" value="1"/>
</dbReference>
<evidence type="ECO:0000256" key="4">
    <source>
        <dbReference type="ARBA" id="ARBA00022777"/>
    </source>
</evidence>
<dbReference type="PROSITE" id="PS50109">
    <property type="entry name" value="HIS_KIN"/>
    <property type="match status" value="1"/>
</dbReference>
<feature type="domain" description="Histidine kinase" evidence="7">
    <location>
        <begin position="148"/>
        <end position="410"/>
    </location>
</feature>
<dbReference type="Pfam" id="PF02518">
    <property type="entry name" value="HATPase_c"/>
    <property type="match status" value="1"/>
</dbReference>
<sequence>MTNLPSSSILVVDDNPTNLKVLFDVLQDCSYKVTIAKNGENALRKAQLTQPDLILLDVLMPGIDGFETCRRLKANEQTRSIPVIFMTALSETVNKVKGLKLGAIDYITKPFDHDEVLARIQVHLDLKAAQLKLIQEFGQSTLGQLVAGIAHEINNPVNFVYGNLDYATEYHQEIMHLLELYERHYPDPHPEIKEWESQIDLPFLKKDYFQLLDSMKIGAERIKGLVISLRIFSRLDQSEYKLANLHEGVESIFNLIEHRLQEKPYRPAITVVKNYADLPLIRCYPAQLNQVLMNLLINGIDAIDTKCSVEPQEEEKKNTRPQLKITTRLKEQENRRYAQIQIADNGGGISEAVQQRMFEQFFTTKKMGKGTGLGLAIARQIIEEKHHGTIAYHSELGKGTEFTLLIPYPEQV</sequence>
<keyword evidence="3 6" id="KW-0597">Phosphoprotein</keyword>
<dbReference type="SMART" id="SM00448">
    <property type="entry name" value="REC"/>
    <property type="match status" value="1"/>
</dbReference>
<dbReference type="SMART" id="SM00387">
    <property type="entry name" value="HATPase_c"/>
    <property type="match status" value="1"/>
</dbReference>
<feature type="modified residue" description="4-aspartylphosphate" evidence="6">
    <location>
        <position position="57"/>
    </location>
</feature>
<dbReference type="GO" id="GO:0000155">
    <property type="term" value="F:phosphorelay sensor kinase activity"/>
    <property type="evidence" value="ECO:0007669"/>
    <property type="project" value="InterPro"/>
</dbReference>
<dbReference type="CDD" id="cd00082">
    <property type="entry name" value="HisKA"/>
    <property type="match status" value="1"/>
</dbReference>
<gene>
    <name evidence="9" type="ORF">BI308_23440</name>
</gene>
<reference evidence="9" key="1">
    <citation type="submission" date="2016-10" db="EMBL/GenBank/DDBJ databases">
        <title>CRISPR-Cas defence system in Roseofilum reptotaenium: evidence of a bacteriophage-cyanobacterium arms race in the coral black band disease.</title>
        <authorList>
            <person name="Buerger P."/>
            <person name="Wood-Charlson E.M."/>
            <person name="Weynberg K.D."/>
            <person name="Willis B."/>
            <person name="Van Oppen M.J."/>
        </authorList>
    </citation>
    <scope>NUCLEOTIDE SEQUENCE [LARGE SCALE GENOMIC DNA]</scope>
    <source>
        <strain evidence="9">AO1-A</strain>
    </source>
</reference>
<dbReference type="STRING" id="1925591.BI308_23440"/>
<dbReference type="Gene3D" id="1.10.287.130">
    <property type="match status" value="1"/>
</dbReference>
<dbReference type="InterPro" id="IPR011006">
    <property type="entry name" value="CheY-like_superfamily"/>
</dbReference>
<dbReference type="PANTHER" id="PTHR43547:SF2">
    <property type="entry name" value="HYBRID SIGNAL TRANSDUCTION HISTIDINE KINASE C"/>
    <property type="match status" value="1"/>
</dbReference>
<dbReference type="InterPro" id="IPR003661">
    <property type="entry name" value="HisK_dim/P_dom"/>
</dbReference>
<evidence type="ECO:0000256" key="6">
    <source>
        <dbReference type="PROSITE-ProRule" id="PRU00169"/>
    </source>
</evidence>
<proteinExistence type="predicted"/>
<feature type="domain" description="Response regulatory" evidence="8">
    <location>
        <begin position="8"/>
        <end position="124"/>
    </location>
</feature>
<dbReference type="PANTHER" id="PTHR43547">
    <property type="entry name" value="TWO-COMPONENT HISTIDINE KINASE"/>
    <property type="match status" value="1"/>
</dbReference>
<evidence type="ECO:0000256" key="2">
    <source>
        <dbReference type="ARBA" id="ARBA00012438"/>
    </source>
</evidence>
<dbReference type="PRINTS" id="PR00344">
    <property type="entry name" value="BCTRLSENSOR"/>
</dbReference>
<name>A0A1L9QKF3_9CYAN</name>
<dbReference type="PROSITE" id="PS50110">
    <property type="entry name" value="RESPONSE_REGULATORY"/>
    <property type="match status" value="1"/>
</dbReference>
<evidence type="ECO:0000256" key="1">
    <source>
        <dbReference type="ARBA" id="ARBA00000085"/>
    </source>
</evidence>
<keyword evidence="4 9" id="KW-0808">Transferase</keyword>
<dbReference type="Pfam" id="PF00072">
    <property type="entry name" value="Response_reg"/>
    <property type="match status" value="1"/>
</dbReference>
<protein>
    <recommendedName>
        <fullName evidence="2">histidine kinase</fullName>
        <ecNumber evidence="2">2.7.13.3</ecNumber>
    </recommendedName>
</protein>
<keyword evidence="4 9" id="KW-0418">Kinase</keyword>
<dbReference type="EMBL" id="MLAW01000063">
    <property type="protein sequence ID" value="OJJ16523.1"/>
    <property type="molecule type" value="Genomic_DNA"/>
</dbReference>
<comment type="catalytic activity">
    <reaction evidence="1">
        <text>ATP + protein L-histidine = ADP + protein N-phospho-L-histidine.</text>
        <dbReference type="EC" id="2.7.13.3"/>
    </reaction>
</comment>
<dbReference type="Gene3D" id="3.30.565.10">
    <property type="entry name" value="Histidine kinase-like ATPase, C-terminal domain"/>
    <property type="match status" value="1"/>
</dbReference>
<dbReference type="SUPFAM" id="SSF52172">
    <property type="entry name" value="CheY-like"/>
    <property type="match status" value="1"/>
</dbReference>
<dbReference type="SUPFAM" id="SSF55874">
    <property type="entry name" value="ATPase domain of HSP90 chaperone/DNA topoisomerase II/histidine kinase"/>
    <property type="match status" value="1"/>
</dbReference>
<keyword evidence="5" id="KW-0902">Two-component regulatory system</keyword>
<dbReference type="InterPro" id="IPR036097">
    <property type="entry name" value="HisK_dim/P_sf"/>
</dbReference>
<evidence type="ECO:0000259" key="8">
    <source>
        <dbReference type="PROSITE" id="PS50110"/>
    </source>
</evidence>
<evidence type="ECO:0000259" key="7">
    <source>
        <dbReference type="PROSITE" id="PS50109"/>
    </source>
</evidence>
<keyword evidence="10" id="KW-1185">Reference proteome</keyword>
<dbReference type="Proteomes" id="UP000183940">
    <property type="component" value="Unassembled WGS sequence"/>
</dbReference>
<evidence type="ECO:0000256" key="3">
    <source>
        <dbReference type="ARBA" id="ARBA00022553"/>
    </source>
</evidence>
<dbReference type="InterPro" id="IPR036890">
    <property type="entry name" value="HATPase_C_sf"/>
</dbReference>
<accession>A0A1L9QKF3</accession>
<evidence type="ECO:0000313" key="9">
    <source>
        <dbReference type="EMBL" id="OJJ16523.1"/>
    </source>
</evidence>
<dbReference type="InterPro" id="IPR005467">
    <property type="entry name" value="His_kinase_dom"/>
</dbReference>
<dbReference type="InterPro" id="IPR001789">
    <property type="entry name" value="Sig_transdc_resp-reg_receiver"/>
</dbReference>
<dbReference type="InterPro" id="IPR004358">
    <property type="entry name" value="Sig_transdc_His_kin-like_C"/>
</dbReference>